<evidence type="ECO:0000256" key="1">
    <source>
        <dbReference type="SAM" id="MobiDB-lite"/>
    </source>
</evidence>
<sequence length="101" mass="11359">MTLEADGRSIDTLSRSATQGGGATSHADRHQVEVQGEKRNMSSHSKSHIRSICGCWRGRCDYLWKIKRPDYGPGAMETAEDEWWKRMERAETIAYSVLASA</sequence>
<dbReference type="EMBL" id="BPLQ01006542">
    <property type="protein sequence ID" value="GIY23392.1"/>
    <property type="molecule type" value="Genomic_DNA"/>
</dbReference>
<evidence type="ECO:0000313" key="2">
    <source>
        <dbReference type="EMBL" id="GIY23392.1"/>
    </source>
</evidence>
<feature type="region of interest" description="Disordered" evidence="1">
    <location>
        <begin position="1"/>
        <end position="46"/>
    </location>
</feature>
<name>A0AAV4RPS0_9ARAC</name>
<evidence type="ECO:0000313" key="3">
    <source>
        <dbReference type="Proteomes" id="UP001054837"/>
    </source>
</evidence>
<comment type="caution">
    <text evidence="2">The sequence shown here is derived from an EMBL/GenBank/DDBJ whole genome shotgun (WGS) entry which is preliminary data.</text>
</comment>
<accession>A0AAV4RPS0</accession>
<dbReference type="AlphaFoldDB" id="A0AAV4RPS0"/>
<gene>
    <name evidence="2" type="ORF">CDAR_415831</name>
</gene>
<keyword evidence="3" id="KW-1185">Reference proteome</keyword>
<protein>
    <submittedName>
        <fullName evidence="2">Uncharacterized protein</fullName>
    </submittedName>
</protein>
<proteinExistence type="predicted"/>
<feature type="compositionally biased region" description="Basic and acidic residues" evidence="1">
    <location>
        <begin position="26"/>
        <end position="40"/>
    </location>
</feature>
<dbReference type="Proteomes" id="UP001054837">
    <property type="component" value="Unassembled WGS sequence"/>
</dbReference>
<reference evidence="2 3" key="1">
    <citation type="submission" date="2021-06" db="EMBL/GenBank/DDBJ databases">
        <title>Caerostris darwini draft genome.</title>
        <authorList>
            <person name="Kono N."/>
            <person name="Arakawa K."/>
        </authorList>
    </citation>
    <scope>NUCLEOTIDE SEQUENCE [LARGE SCALE GENOMIC DNA]</scope>
</reference>
<organism evidence="2 3">
    <name type="scientific">Caerostris darwini</name>
    <dbReference type="NCBI Taxonomy" id="1538125"/>
    <lineage>
        <taxon>Eukaryota</taxon>
        <taxon>Metazoa</taxon>
        <taxon>Ecdysozoa</taxon>
        <taxon>Arthropoda</taxon>
        <taxon>Chelicerata</taxon>
        <taxon>Arachnida</taxon>
        <taxon>Araneae</taxon>
        <taxon>Araneomorphae</taxon>
        <taxon>Entelegynae</taxon>
        <taxon>Araneoidea</taxon>
        <taxon>Araneidae</taxon>
        <taxon>Caerostris</taxon>
    </lineage>
</organism>